<feature type="region of interest" description="Disordered" evidence="1">
    <location>
        <begin position="47"/>
        <end position="66"/>
    </location>
</feature>
<evidence type="ECO:0000256" key="1">
    <source>
        <dbReference type="SAM" id="MobiDB-lite"/>
    </source>
</evidence>
<feature type="region of interest" description="Disordered" evidence="1">
    <location>
        <begin position="87"/>
        <end position="109"/>
    </location>
</feature>
<feature type="compositionally biased region" description="Basic and acidic residues" evidence="1">
    <location>
        <begin position="8"/>
        <end position="17"/>
    </location>
</feature>
<keyword evidence="3" id="KW-1185">Reference proteome</keyword>
<accession>A0A9P8RQD5</accession>
<gene>
    <name evidence="2" type="ORF">GP486_003638</name>
</gene>
<dbReference type="EMBL" id="JAGHQM010000509">
    <property type="protein sequence ID" value="KAH0559841.1"/>
    <property type="molecule type" value="Genomic_DNA"/>
</dbReference>
<sequence>MQNTCDTIDPKLLDRRWRPSSPPPSPVPASIQNDVICVAAPVNAADGEAEETTDLESLVGSEQRGRHDSLDQLDILGHFEFSSAFQEQDAQGMHLRQTPSDRRPRDPVRNLNYVGPWTPFRALEPPSPVSSPSQWDLWREPQDSQMELESISPTGCVFVSKWAHDTAEFPHTYADQSNSPAIDPTGPTAEPQAILYRPNKPGYPTPESSLSKIQSSLGAATTARYDTSPGDSHSDPSVTFLVGSQFEAASGVTALSNGPPYSQPMLHSVLPNDCGTVVSRNAAQEASLINQGEYEKRVHTPQHTPYSWPDEVSCEVSCECYGPSACVGDSRHDYDSLLEHRVGGSIPSGFSPEYQSEAVVTQPRSIPLPEVQLAGSVDRHLRLALRQERREAKPARRHTTSSSDRRPLLIIQEDGHGGITRSSGAFKKGVRKGHLSKEKAGAVAEKRKQQNCDGDSPCQRCSEISKRVALGQPCVKAQFLDIVESGTCNYISQRAINHLTLDKSNRIQMFLPKTFELSELLDLVKHRRHRFNFRARQMSGSLYVLNLAKCYDFLTAIGQSQPTQRHDLRDFIDNTLVRTPGWLECVSDCDPMNGVLEELPDRPLNAEDLQDREEILIAAQLSRIVCRKLEIDGFKVLQKTINSLRFEAPDGAAKFVRELGQILLTLRWRISWWELLGDGSNEPDPSRDRYVDRVRCLSRVLYFYYFTAKRRVSSWNAIALEGVLSVYADAAPIFDDFPRVESIGGFHNWMEQGKQLVCQAGVQRRLSQHQTI</sequence>
<feature type="region of interest" description="Disordered" evidence="1">
    <location>
        <begin position="171"/>
        <end position="210"/>
    </location>
</feature>
<evidence type="ECO:0000313" key="3">
    <source>
        <dbReference type="Proteomes" id="UP000750711"/>
    </source>
</evidence>
<reference evidence="2" key="1">
    <citation type="submission" date="2021-03" db="EMBL/GenBank/DDBJ databases">
        <title>Comparative genomics and phylogenomic investigation of the class Geoglossomycetes provide insights into ecological specialization and systematics.</title>
        <authorList>
            <person name="Melie T."/>
            <person name="Pirro S."/>
            <person name="Miller A.N."/>
            <person name="Quandt A."/>
        </authorList>
    </citation>
    <scope>NUCLEOTIDE SEQUENCE</scope>
    <source>
        <strain evidence="2">CAQ_001_2017</strain>
    </source>
</reference>
<dbReference type="AlphaFoldDB" id="A0A9P8RQD5"/>
<feature type="region of interest" description="Disordered" evidence="1">
    <location>
        <begin position="387"/>
        <end position="406"/>
    </location>
</feature>
<evidence type="ECO:0000313" key="2">
    <source>
        <dbReference type="EMBL" id="KAH0559841.1"/>
    </source>
</evidence>
<dbReference type="Proteomes" id="UP000750711">
    <property type="component" value="Unassembled WGS sequence"/>
</dbReference>
<comment type="caution">
    <text evidence="2">The sequence shown here is derived from an EMBL/GenBank/DDBJ whole genome shotgun (WGS) entry which is preliminary data.</text>
</comment>
<organism evidence="2 3">
    <name type="scientific">Trichoglossum hirsutum</name>
    <dbReference type="NCBI Taxonomy" id="265104"/>
    <lineage>
        <taxon>Eukaryota</taxon>
        <taxon>Fungi</taxon>
        <taxon>Dikarya</taxon>
        <taxon>Ascomycota</taxon>
        <taxon>Pezizomycotina</taxon>
        <taxon>Geoglossomycetes</taxon>
        <taxon>Geoglossales</taxon>
        <taxon>Geoglossaceae</taxon>
        <taxon>Trichoglossum</taxon>
    </lineage>
</organism>
<feature type="region of interest" description="Disordered" evidence="1">
    <location>
        <begin position="1"/>
        <end position="30"/>
    </location>
</feature>
<feature type="compositionally biased region" description="Basic and acidic residues" evidence="1">
    <location>
        <begin position="99"/>
        <end position="108"/>
    </location>
</feature>
<proteinExistence type="predicted"/>
<protein>
    <submittedName>
        <fullName evidence="2">Uncharacterized protein</fullName>
    </submittedName>
</protein>
<name>A0A9P8RQD5_9PEZI</name>